<name>X0SXL0_9ZZZZ</name>
<organism evidence="2">
    <name type="scientific">marine sediment metagenome</name>
    <dbReference type="NCBI Taxonomy" id="412755"/>
    <lineage>
        <taxon>unclassified sequences</taxon>
        <taxon>metagenomes</taxon>
        <taxon>ecological metagenomes</taxon>
    </lineage>
</organism>
<sequence>MDLEKQYTDSNGIKCNILAMLRREPEWAANIFQVGERAMVALEEYQAFNSVRNDFDAYLHAMGSWALSGEPKPDKNDYIEPGYDKRAPCVR</sequence>
<proteinExistence type="predicted"/>
<evidence type="ECO:0000313" key="2">
    <source>
        <dbReference type="EMBL" id="GAF68525.1"/>
    </source>
</evidence>
<feature type="compositionally biased region" description="Basic and acidic residues" evidence="1">
    <location>
        <begin position="71"/>
        <end position="91"/>
    </location>
</feature>
<protein>
    <submittedName>
        <fullName evidence="2">Uncharacterized protein</fullName>
    </submittedName>
</protein>
<dbReference type="AlphaFoldDB" id="X0SXL0"/>
<gene>
    <name evidence="2" type="ORF">S01H1_09988</name>
</gene>
<accession>X0SXL0</accession>
<comment type="caution">
    <text evidence="2">The sequence shown here is derived from an EMBL/GenBank/DDBJ whole genome shotgun (WGS) entry which is preliminary data.</text>
</comment>
<dbReference type="EMBL" id="BARS01005101">
    <property type="protein sequence ID" value="GAF68525.1"/>
    <property type="molecule type" value="Genomic_DNA"/>
</dbReference>
<reference evidence="2" key="1">
    <citation type="journal article" date="2014" name="Front. Microbiol.">
        <title>High frequency of phylogenetically diverse reductive dehalogenase-homologous genes in deep subseafloor sedimentary metagenomes.</title>
        <authorList>
            <person name="Kawai M."/>
            <person name="Futagami T."/>
            <person name="Toyoda A."/>
            <person name="Takaki Y."/>
            <person name="Nishi S."/>
            <person name="Hori S."/>
            <person name="Arai W."/>
            <person name="Tsubouchi T."/>
            <person name="Morono Y."/>
            <person name="Uchiyama I."/>
            <person name="Ito T."/>
            <person name="Fujiyama A."/>
            <person name="Inagaki F."/>
            <person name="Takami H."/>
        </authorList>
    </citation>
    <scope>NUCLEOTIDE SEQUENCE</scope>
    <source>
        <strain evidence="2">Expedition CK06-06</strain>
    </source>
</reference>
<feature type="region of interest" description="Disordered" evidence="1">
    <location>
        <begin position="70"/>
        <end position="91"/>
    </location>
</feature>
<evidence type="ECO:0000256" key="1">
    <source>
        <dbReference type="SAM" id="MobiDB-lite"/>
    </source>
</evidence>